<evidence type="ECO:0000256" key="5">
    <source>
        <dbReference type="ARBA" id="ARBA00022691"/>
    </source>
</evidence>
<dbReference type="GO" id="GO:0005829">
    <property type="term" value="C:cytosol"/>
    <property type="evidence" value="ECO:0007669"/>
    <property type="project" value="TreeGrafter"/>
</dbReference>
<feature type="binding site" evidence="6">
    <location>
        <position position="120"/>
    </location>
    <ligand>
        <name>S-adenosyl-L-methionine</name>
        <dbReference type="ChEBI" id="CHEBI:59789"/>
    </ligand>
</feature>
<comment type="catalytic activity">
    <reaction evidence="6">
        <text>guanosine(527) in 16S rRNA + S-adenosyl-L-methionine = N(7)-methylguanosine(527) in 16S rRNA + S-adenosyl-L-homocysteine</text>
        <dbReference type="Rhea" id="RHEA:42732"/>
        <dbReference type="Rhea" id="RHEA-COMP:10209"/>
        <dbReference type="Rhea" id="RHEA-COMP:10210"/>
        <dbReference type="ChEBI" id="CHEBI:57856"/>
        <dbReference type="ChEBI" id="CHEBI:59789"/>
        <dbReference type="ChEBI" id="CHEBI:74269"/>
        <dbReference type="ChEBI" id="CHEBI:74480"/>
        <dbReference type="EC" id="2.1.1.170"/>
    </reaction>
</comment>
<name>A0A840VD10_9PROT</name>
<keyword evidence="5 6" id="KW-0949">S-adenosyl-L-methionine</keyword>
<dbReference type="Gene3D" id="3.40.50.150">
    <property type="entry name" value="Vaccinia Virus protein VP39"/>
    <property type="match status" value="1"/>
</dbReference>
<comment type="similarity">
    <text evidence="6">Belongs to the methyltransferase superfamily. RNA methyltransferase RsmG family.</text>
</comment>
<protein>
    <recommendedName>
        <fullName evidence="6">Ribosomal RNA small subunit methyltransferase G</fullName>
        <ecNumber evidence="6">2.1.1.170</ecNumber>
    </recommendedName>
    <alternativeName>
        <fullName evidence="6">16S rRNA 7-methylguanosine methyltransferase</fullName>
        <shortName evidence="6">16S rRNA m7G methyltransferase</shortName>
    </alternativeName>
</protein>
<dbReference type="EC" id="2.1.1.170" evidence="6"/>
<keyword evidence="1 6" id="KW-0963">Cytoplasm</keyword>
<evidence type="ECO:0000256" key="3">
    <source>
        <dbReference type="ARBA" id="ARBA00022603"/>
    </source>
</evidence>
<comment type="subcellular location">
    <subcellularLocation>
        <location evidence="6">Cytoplasm</location>
    </subcellularLocation>
</comment>
<keyword evidence="3 6" id="KW-0489">Methyltransferase</keyword>
<dbReference type="RefSeq" id="WP_183266588.1">
    <property type="nucleotide sequence ID" value="NZ_JACHFJ010000008.1"/>
</dbReference>
<gene>
    <name evidence="6" type="primary">rsmG</name>
    <name evidence="7" type="ORF">HNP71_001848</name>
</gene>
<dbReference type="Pfam" id="PF02527">
    <property type="entry name" value="GidB"/>
    <property type="match status" value="1"/>
</dbReference>
<feature type="binding site" evidence="6">
    <location>
        <begin position="106"/>
        <end position="107"/>
    </location>
    <ligand>
        <name>S-adenosyl-L-methionine</name>
        <dbReference type="ChEBI" id="CHEBI:59789"/>
    </ligand>
</feature>
<dbReference type="Proteomes" id="UP000553706">
    <property type="component" value="Unassembled WGS sequence"/>
</dbReference>
<dbReference type="PIRSF" id="PIRSF003078">
    <property type="entry name" value="GidB"/>
    <property type="match status" value="1"/>
</dbReference>
<comment type="caution">
    <text evidence="6">Lacks conserved residue(s) required for the propagation of feature annotation.</text>
</comment>
<evidence type="ECO:0000313" key="8">
    <source>
        <dbReference type="Proteomes" id="UP000553706"/>
    </source>
</evidence>
<dbReference type="HAMAP" id="MF_00074">
    <property type="entry name" value="16SrRNA_methyltr_G"/>
    <property type="match status" value="1"/>
</dbReference>
<dbReference type="InterPro" id="IPR003682">
    <property type="entry name" value="rRNA_ssu_MeTfrase_G"/>
</dbReference>
<comment type="function">
    <text evidence="6">Specifically methylates the N7 position of guanine in position 527 of 16S rRNA.</text>
</comment>
<dbReference type="NCBIfam" id="TIGR00138">
    <property type="entry name" value="rsmG_gidB"/>
    <property type="match status" value="1"/>
</dbReference>
<proteinExistence type="inferred from homology"/>
<dbReference type="EMBL" id="JACHFJ010000008">
    <property type="protein sequence ID" value="MBB5373584.1"/>
    <property type="molecule type" value="Genomic_DNA"/>
</dbReference>
<evidence type="ECO:0000256" key="1">
    <source>
        <dbReference type="ARBA" id="ARBA00022490"/>
    </source>
</evidence>
<accession>A0A840VD10</accession>
<dbReference type="AlphaFoldDB" id="A0A840VD10"/>
<sequence length="188" mass="20133">MNEDKLRQFAALVEKWSAKINLVSKSDLPHIWERHVQDSLRLVPYIPAGTSRAIDIGSGAGFPGLVLAIATGIPFDLVESDIRKAAFLREAARITGAPAKIHNARIEAGGLEPAPLVTARALAPLDKLLGLASPLLAPDGVCLFPKGRGWEAELTAAKALWHMQAERISAPGWGESCILKVSQIRHAG</sequence>
<keyword evidence="8" id="KW-1185">Reference proteome</keyword>
<dbReference type="SUPFAM" id="SSF53335">
    <property type="entry name" value="S-adenosyl-L-methionine-dependent methyltransferases"/>
    <property type="match status" value="1"/>
</dbReference>
<evidence type="ECO:0000313" key="7">
    <source>
        <dbReference type="EMBL" id="MBB5373584.1"/>
    </source>
</evidence>
<keyword evidence="2 6" id="KW-0698">rRNA processing</keyword>
<comment type="caution">
    <text evidence="7">The sequence shown here is derived from an EMBL/GenBank/DDBJ whole genome shotgun (WGS) entry which is preliminary data.</text>
</comment>
<dbReference type="InterPro" id="IPR029063">
    <property type="entry name" value="SAM-dependent_MTases_sf"/>
</dbReference>
<feature type="binding site" evidence="6">
    <location>
        <position position="57"/>
    </location>
    <ligand>
        <name>S-adenosyl-L-methionine</name>
        <dbReference type="ChEBI" id="CHEBI:59789"/>
    </ligand>
</feature>
<organism evidence="7 8">
    <name type="scientific">Acidocella aromatica</name>
    <dbReference type="NCBI Taxonomy" id="1303579"/>
    <lineage>
        <taxon>Bacteria</taxon>
        <taxon>Pseudomonadati</taxon>
        <taxon>Pseudomonadota</taxon>
        <taxon>Alphaproteobacteria</taxon>
        <taxon>Acetobacterales</taxon>
        <taxon>Acidocellaceae</taxon>
        <taxon>Acidocella</taxon>
    </lineage>
</organism>
<dbReference type="PANTHER" id="PTHR31760:SF0">
    <property type="entry name" value="S-ADENOSYL-L-METHIONINE-DEPENDENT METHYLTRANSFERASES SUPERFAMILY PROTEIN"/>
    <property type="match status" value="1"/>
</dbReference>
<evidence type="ECO:0000256" key="6">
    <source>
        <dbReference type="HAMAP-Rule" id="MF_00074"/>
    </source>
</evidence>
<dbReference type="PANTHER" id="PTHR31760">
    <property type="entry name" value="S-ADENOSYL-L-METHIONINE-DEPENDENT METHYLTRANSFERASES SUPERFAMILY PROTEIN"/>
    <property type="match status" value="1"/>
</dbReference>
<keyword evidence="4 6" id="KW-0808">Transferase</keyword>
<dbReference type="GO" id="GO:0070043">
    <property type="term" value="F:rRNA (guanine-N7-)-methyltransferase activity"/>
    <property type="evidence" value="ECO:0007669"/>
    <property type="project" value="UniProtKB-UniRule"/>
</dbReference>
<evidence type="ECO:0000256" key="4">
    <source>
        <dbReference type="ARBA" id="ARBA00022679"/>
    </source>
</evidence>
<reference evidence="7 8" key="1">
    <citation type="submission" date="2020-08" db="EMBL/GenBank/DDBJ databases">
        <title>Genomic Encyclopedia of Type Strains, Phase IV (KMG-IV): sequencing the most valuable type-strain genomes for metagenomic binning, comparative biology and taxonomic classification.</title>
        <authorList>
            <person name="Goeker M."/>
        </authorList>
    </citation>
    <scope>NUCLEOTIDE SEQUENCE [LARGE SCALE GENOMIC DNA]</scope>
    <source>
        <strain evidence="7 8">DSM 27026</strain>
    </source>
</reference>
<evidence type="ECO:0000256" key="2">
    <source>
        <dbReference type="ARBA" id="ARBA00022552"/>
    </source>
</evidence>
<feature type="binding site" evidence="6">
    <location>
        <position position="62"/>
    </location>
    <ligand>
        <name>S-adenosyl-L-methionine</name>
        <dbReference type="ChEBI" id="CHEBI:59789"/>
    </ligand>
</feature>